<dbReference type="GO" id="GO:0005886">
    <property type="term" value="C:plasma membrane"/>
    <property type="evidence" value="ECO:0007669"/>
    <property type="project" value="TreeGrafter"/>
</dbReference>
<dbReference type="PANTHER" id="PTHR10024">
    <property type="entry name" value="SYNAPTOTAGMIN"/>
    <property type="match status" value="1"/>
</dbReference>
<dbReference type="Gene3D" id="2.60.40.150">
    <property type="entry name" value="C2 domain"/>
    <property type="match status" value="2"/>
</dbReference>
<dbReference type="GO" id="GO:0005544">
    <property type="term" value="F:calcium-dependent phospholipid binding"/>
    <property type="evidence" value="ECO:0007669"/>
    <property type="project" value="TreeGrafter"/>
</dbReference>
<dbReference type="GO" id="GO:0030424">
    <property type="term" value="C:axon"/>
    <property type="evidence" value="ECO:0007669"/>
    <property type="project" value="TreeGrafter"/>
</dbReference>
<dbReference type="InterPro" id="IPR000008">
    <property type="entry name" value="C2_dom"/>
</dbReference>
<evidence type="ECO:0000313" key="2">
    <source>
        <dbReference type="EMBL" id="KAI1720232.1"/>
    </source>
</evidence>
<dbReference type="GO" id="GO:0005509">
    <property type="term" value="F:calcium ion binding"/>
    <property type="evidence" value="ECO:0007669"/>
    <property type="project" value="TreeGrafter"/>
</dbReference>
<dbReference type="SUPFAM" id="SSF49562">
    <property type="entry name" value="C2 domain (Calcium/lipid-binding domain, CaLB)"/>
    <property type="match status" value="2"/>
</dbReference>
<protein>
    <submittedName>
        <fullName evidence="2">C2 domain-containing protein</fullName>
    </submittedName>
</protein>
<gene>
    <name evidence="2" type="ORF">DdX_05615</name>
</gene>
<comment type="caution">
    <text evidence="2">The sequence shown here is derived from an EMBL/GenBank/DDBJ whole genome shotgun (WGS) entry which is preliminary data.</text>
</comment>
<dbReference type="InterPro" id="IPR035892">
    <property type="entry name" value="C2_domain_sf"/>
</dbReference>
<dbReference type="EMBL" id="JAKKPZ010000006">
    <property type="protein sequence ID" value="KAI1720232.1"/>
    <property type="molecule type" value="Genomic_DNA"/>
</dbReference>
<feature type="domain" description="C2" evidence="1">
    <location>
        <begin position="128"/>
        <end position="252"/>
    </location>
</feature>
<dbReference type="CDD" id="cd00276">
    <property type="entry name" value="C2B_Synaptotagmin"/>
    <property type="match status" value="1"/>
</dbReference>
<dbReference type="GO" id="GO:0000149">
    <property type="term" value="F:SNARE binding"/>
    <property type="evidence" value="ECO:0007669"/>
    <property type="project" value="TreeGrafter"/>
</dbReference>
<dbReference type="SMART" id="SM00239">
    <property type="entry name" value="C2"/>
    <property type="match status" value="1"/>
</dbReference>
<sequence>MDRLAAVHLSYGFLNVPSHRRRHATSPNCQNLKASARSLSLADRRGILSRGPWETRGLVSPLPRGHRDSSHSMKKLHDMTMVMQAMDYDRFSADDPIGEIMMPMKNVKFEKSPIYWKNLHRPTVSKEQVGELIITLCYCADYNKLNVTVVKARDLPNRDRLGTSDPYVKLWLVQKGNKLEKRKTAVKPQTLMPIFNETFAFNVPPKDKMETEVNLVVTVMDYDLLSSNNEIGHVILGSLGTESGSRHWRQVMEHPDQPVTQSHKLTPKW</sequence>
<dbReference type="PROSITE" id="PS50004">
    <property type="entry name" value="C2"/>
    <property type="match status" value="1"/>
</dbReference>
<keyword evidence="3" id="KW-1185">Reference proteome</keyword>
<name>A0AAD4N9Z7_9BILA</name>
<dbReference type="PANTHER" id="PTHR10024:SF344">
    <property type="entry name" value="SYNAPTOTAGMIN-7"/>
    <property type="match status" value="1"/>
</dbReference>
<dbReference type="GO" id="GO:0070382">
    <property type="term" value="C:exocytic vesicle"/>
    <property type="evidence" value="ECO:0007669"/>
    <property type="project" value="TreeGrafter"/>
</dbReference>
<evidence type="ECO:0000259" key="1">
    <source>
        <dbReference type="PROSITE" id="PS50004"/>
    </source>
</evidence>
<dbReference type="Pfam" id="PF00168">
    <property type="entry name" value="C2"/>
    <property type="match status" value="2"/>
</dbReference>
<dbReference type="AlphaFoldDB" id="A0AAD4N9Z7"/>
<accession>A0AAD4N9Z7</accession>
<dbReference type="GO" id="GO:0048791">
    <property type="term" value="P:calcium ion-regulated exocytosis of neurotransmitter"/>
    <property type="evidence" value="ECO:0007669"/>
    <property type="project" value="TreeGrafter"/>
</dbReference>
<proteinExistence type="predicted"/>
<dbReference type="GO" id="GO:0001786">
    <property type="term" value="F:phosphatidylserine binding"/>
    <property type="evidence" value="ECO:0007669"/>
    <property type="project" value="TreeGrafter"/>
</dbReference>
<reference evidence="2" key="1">
    <citation type="submission" date="2022-01" db="EMBL/GenBank/DDBJ databases">
        <title>Genome Sequence Resource for Two Populations of Ditylenchus destructor, the Migratory Endoparasitic Phytonematode.</title>
        <authorList>
            <person name="Zhang H."/>
            <person name="Lin R."/>
            <person name="Xie B."/>
        </authorList>
    </citation>
    <scope>NUCLEOTIDE SEQUENCE</scope>
    <source>
        <strain evidence="2">BazhouSP</strain>
    </source>
</reference>
<dbReference type="GO" id="GO:0030276">
    <property type="term" value="F:clathrin binding"/>
    <property type="evidence" value="ECO:0007669"/>
    <property type="project" value="TreeGrafter"/>
</dbReference>
<dbReference type="GO" id="GO:0098793">
    <property type="term" value="C:presynapse"/>
    <property type="evidence" value="ECO:0007669"/>
    <property type="project" value="GOC"/>
</dbReference>
<evidence type="ECO:0000313" key="3">
    <source>
        <dbReference type="Proteomes" id="UP001201812"/>
    </source>
</evidence>
<dbReference type="Proteomes" id="UP001201812">
    <property type="component" value="Unassembled WGS sequence"/>
</dbReference>
<dbReference type="GO" id="GO:0006906">
    <property type="term" value="P:vesicle fusion"/>
    <property type="evidence" value="ECO:0007669"/>
    <property type="project" value="TreeGrafter"/>
</dbReference>
<organism evidence="2 3">
    <name type="scientific">Ditylenchus destructor</name>
    <dbReference type="NCBI Taxonomy" id="166010"/>
    <lineage>
        <taxon>Eukaryota</taxon>
        <taxon>Metazoa</taxon>
        <taxon>Ecdysozoa</taxon>
        <taxon>Nematoda</taxon>
        <taxon>Chromadorea</taxon>
        <taxon>Rhabditida</taxon>
        <taxon>Tylenchina</taxon>
        <taxon>Tylenchomorpha</taxon>
        <taxon>Sphaerularioidea</taxon>
        <taxon>Anguinidae</taxon>
        <taxon>Anguininae</taxon>
        <taxon>Ditylenchus</taxon>
    </lineage>
</organism>